<evidence type="ECO:0000256" key="2">
    <source>
        <dbReference type="SAM" id="MobiDB-lite"/>
    </source>
</evidence>
<evidence type="ECO:0000259" key="3">
    <source>
        <dbReference type="Pfam" id="PF03432"/>
    </source>
</evidence>
<feature type="coiled-coil region" evidence="1">
    <location>
        <begin position="342"/>
        <end position="423"/>
    </location>
</feature>
<feature type="domain" description="MobA/VirD2-like nuclease" evidence="3">
    <location>
        <begin position="27"/>
        <end position="157"/>
    </location>
</feature>
<reference evidence="4 5" key="1">
    <citation type="submission" date="2015-09" db="EMBL/GenBank/DDBJ databases">
        <authorList>
            <consortium name="Pathogen Informatics"/>
        </authorList>
    </citation>
    <scope>NUCLEOTIDE SEQUENCE [LARGE SCALE GENOMIC DNA]</scope>
    <source>
        <strain evidence="4 5">2789STDY5834878</strain>
    </source>
</reference>
<evidence type="ECO:0000256" key="1">
    <source>
        <dbReference type="SAM" id="Coils"/>
    </source>
</evidence>
<dbReference type="RefSeq" id="WP_055286363.1">
    <property type="nucleotide sequence ID" value="NZ_CABIXW010000002.1"/>
</dbReference>
<dbReference type="InterPro" id="IPR005094">
    <property type="entry name" value="Endonuclease_MobA/VirD2"/>
</dbReference>
<dbReference type="AlphaFoldDB" id="A0A174Z8Y3"/>
<keyword evidence="1" id="KW-0175">Coiled coil</keyword>
<evidence type="ECO:0000313" key="4">
    <source>
        <dbReference type="EMBL" id="CUQ82327.1"/>
    </source>
</evidence>
<evidence type="ECO:0000313" key="5">
    <source>
        <dbReference type="Proteomes" id="UP000095780"/>
    </source>
</evidence>
<dbReference type="Proteomes" id="UP000095780">
    <property type="component" value="Unassembled WGS sequence"/>
</dbReference>
<dbReference type="Gene3D" id="3.30.930.30">
    <property type="match status" value="1"/>
</dbReference>
<proteinExistence type="predicted"/>
<feature type="region of interest" description="Disordered" evidence="2">
    <location>
        <begin position="489"/>
        <end position="510"/>
    </location>
</feature>
<dbReference type="EMBL" id="CZBV01000002">
    <property type="protein sequence ID" value="CUQ82327.1"/>
    <property type="molecule type" value="Genomic_DNA"/>
</dbReference>
<gene>
    <name evidence="4" type="ORF">ERS852492_00972</name>
</gene>
<organism evidence="4 5">
    <name type="scientific">Lachnospira eligens</name>
    <dbReference type="NCBI Taxonomy" id="39485"/>
    <lineage>
        <taxon>Bacteria</taxon>
        <taxon>Bacillati</taxon>
        <taxon>Bacillota</taxon>
        <taxon>Clostridia</taxon>
        <taxon>Lachnospirales</taxon>
        <taxon>Lachnospiraceae</taxon>
        <taxon>Lachnospira</taxon>
    </lineage>
</organism>
<name>A0A174Z8Y3_9FIRM</name>
<dbReference type="Pfam" id="PF03432">
    <property type="entry name" value="Relaxase"/>
    <property type="match status" value="1"/>
</dbReference>
<protein>
    <submittedName>
        <fullName evidence="4">Relaxase/Mobilisation nuclease domain</fullName>
    </submittedName>
</protein>
<sequence>MATTILKNIKEAAKGRPSQHLINSIKYIMNPDKTEGGLWVGSNAGVTPDEIYDCMMSTKKEYGKENGRQGYHYVISFPPGACDEATCFKVGKEFCEAYFGDGYEYVFAVHNDHEHMHCHIVFNSVGRMDGSKYRYVNGDWEKYIQPITDKITEKYGLGRLEYDKSSKRKGKSYAEHSAGKADKFTWKKIIRLDIDMAVSVSNNLHEYFEEMRRMGYDIRIGQSEKHGDYISYHHPAMKEVDGKTSKRARRDYNLGVGYTFADIKRRIMQPDKDIIPPDTVYVKDRLTTITEHKDSRFQVCAIMRYGQASQYHYFDLQLKEQIRVRQDLIGIDKLLEECNYILDNDIKSVEQAKEKLDAVKQEIKTVKDLKGDRTYSDADINVDDLRVKNEYEDIYRKLINARAEMTDEEYETLSDRLEEIEAAHPDIVKGNLTTASEYDKRLEMLYAEKRILSRIIKEADVTESVTQRPLVKIAAERSMKNTKAVQDNISEQASENVTDSVTQNVPKGGL</sequence>
<accession>A0A174Z8Y3</accession>